<evidence type="ECO:0000259" key="12">
    <source>
        <dbReference type="SMART" id="SM00845"/>
    </source>
</evidence>
<evidence type="ECO:0000256" key="5">
    <source>
        <dbReference type="ARBA" id="ARBA00022741"/>
    </source>
</evidence>
<dbReference type="Pfam" id="PF02934">
    <property type="entry name" value="GatB_N"/>
    <property type="match status" value="1"/>
</dbReference>
<dbReference type="SUPFAM" id="SSF55931">
    <property type="entry name" value="Glutamine synthetase/guanido kinase"/>
    <property type="match status" value="1"/>
</dbReference>
<dbReference type="InterPro" id="IPR023168">
    <property type="entry name" value="GatB_Yqey_C_2"/>
</dbReference>
<evidence type="ECO:0000313" key="14">
    <source>
        <dbReference type="Proteomes" id="UP000636949"/>
    </source>
</evidence>
<comment type="catalytic activity">
    <reaction evidence="10 11">
        <text>L-glutamyl-tRNA(Gln) + L-glutamine + ATP + H2O = L-glutaminyl-tRNA(Gln) + L-glutamate + ADP + phosphate + H(+)</text>
        <dbReference type="Rhea" id="RHEA:17521"/>
        <dbReference type="Rhea" id="RHEA-COMP:9681"/>
        <dbReference type="Rhea" id="RHEA-COMP:9684"/>
        <dbReference type="ChEBI" id="CHEBI:15377"/>
        <dbReference type="ChEBI" id="CHEBI:15378"/>
        <dbReference type="ChEBI" id="CHEBI:29985"/>
        <dbReference type="ChEBI" id="CHEBI:30616"/>
        <dbReference type="ChEBI" id="CHEBI:43474"/>
        <dbReference type="ChEBI" id="CHEBI:58359"/>
        <dbReference type="ChEBI" id="CHEBI:78520"/>
        <dbReference type="ChEBI" id="CHEBI:78521"/>
        <dbReference type="ChEBI" id="CHEBI:456216"/>
    </reaction>
</comment>
<sequence length="472" mass="53392">MSYEMVIGLEVHVQLKTQAKIFSPAATLYGQEPNTQVSFLDVALPGTLPVVNKQAIDMAVMFGLAVDATISKNSFFSRKNYFYPDLPKGYQISQSNNPIVQNGQLEITTNKGIKTIRIERAHLEEDAGKSVHDFIGDQTGLDYNRAGTPLLEIVTHPDFRSAEEVICYLKDLHQLVQHLGICDGNMQEGSFRCDVNLSIRKTGEDLGTRAELKNINSFRFIESAIHYEYQRQVNVLDKGGIITQETRLYDPDNNETRSMRSKENAFDYRYFPDPDLLPIILSNEEIESIHSQMPLLPKVRRETYAKALNVDEVNFLMDNPTVADYYDALAKNISAKTAYNWVAVELQAVFNRVQSTFDARRVPVHVLLELIACVDKDEVSLKSAKTVLQNYYDQPQAIQSIIDQLGVRQSNDLGFVESLVDEILAQNPQQVQDYRAGNKKLLSFFVGQIMKNSKGKANPKQVNEILNKKLNE</sequence>
<dbReference type="SUPFAM" id="SSF89095">
    <property type="entry name" value="GatB/YqeY motif"/>
    <property type="match status" value="1"/>
</dbReference>
<dbReference type="InterPro" id="IPR004413">
    <property type="entry name" value="GatB"/>
</dbReference>
<evidence type="ECO:0000256" key="4">
    <source>
        <dbReference type="ARBA" id="ARBA00022598"/>
    </source>
</evidence>
<organism evidence="13 14">
    <name type="scientific">Cysteiniphilum litorale</name>
    <dbReference type="NCBI Taxonomy" id="2056700"/>
    <lineage>
        <taxon>Bacteria</taxon>
        <taxon>Pseudomonadati</taxon>
        <taxon>Pseudomonadota</taxon>
        <taxon>Gammaproteobacteria</taxon>
        <taxon>Thiotrichales</taxon>
        <taxon>Fastidiosibacteraceae</taxon>
        <taxon>Cysteiniphilum</taxon>
    </lineage>
</organism>
<dbReference type="HAMAP" id="MF_00121">
    <property type="entry name" value="GatB"/>
    <property type="match status" value="1"/>
</dbReference>
<comment type="subunit">
    <text evidence="2 11">Heterotrimer of A, B and C subunits.</text>
</comment>
<dbReference type="EMBL" id="BMJS01000002">
    <property type="protein sequence ID" value="GGF89636.1"/>
    <property type="molecule type" value="Genomic_DNA"/>
</dbReference>
<comment type="caution">
    <text evidence="13">The sequence shown here is derived from an EMBL/GenBank/DDBJ whole genome shotgun (WGS) entry which is preliminary data.</text>
</comment>
<dbReference type="InterPro" id="IPR006075">
    <property type="entry name" value="Asn/Gln-tRNA_Trfase_suB/E_cat"/>
</dbReference>
<feature type="domain" description="Asn/Gln amidotransferase" evidence="12">
    <location>
        <begin position="324"/>
        <end position="470"/>
    </location>
</feature>
<dbReference type="InterPro" id="IPR003789">
    <property type="entry name" value="Asn/Gln_tRNA_amidoTrase-B-like"/>
</dbReference>
<keyword evidence="5 11" id="KW-0547">Nucleotide-binding</keyword>
<dbReference type="AlphaFoldDB" id="A0A8J3E803"/>
<dbReference type="Gene3D" id="1.10.10.410">
    <property type="match status" value="1"/>
</dbReference>
<comment type="catalytic activity">
    <reaction evidence="9 11">
        <text>L-aspartyl-tRNA(Asn) + L-glutamine + ATP + H2O = L-asparaginyl-tRNA(Asn) + L-glutamate + ADP + phosphate + 2 H(+)</text>
        <dbReference type="Rhea" id="RHEA:14513"/>
        <dbReference type="Rhea" id="RHEA-COMP:9674"/>
        <dbReference type="Rhea" id="RHEA-COMP:9677"/>
        <dbReference type="ChEBI" id="CHEBI:15377"/>
        <dbReference type="ChEBI" id="CHEBI:15378"/>
        <dbReference type="ChEBI" id="CHEBI:29985"/>
        <dbReference type="ChEBI" id="CHEBI:30616"/>
        <dbReference type="ChEBI" id="CHEBI:43474"/>
        <dbReference type="ChEBI" id="CHEBI:58359"/>
        <dbReference type="ChEBI" id="CHEBI:78515"/>
        <dbReference type="ChEBI" id="CHEBI:78516"/>
        <dbReference type="ChEBI" id="CHEBI:456216"/>
    </reaction>
</comment>
<evidence type="ECO:0000256" key="6">
    <source>
        <dbReference type="ARBA" id="ARBA00022840"/>
    </source>
</evidence>
<proteinExistence type="inferred from homology"/>
<comment type="function">
    <text evidence="8 11">Allows the formation of correctly charged Asn-tRNA(Asn) or Gln-tRNA(Gln) through the transamidation of misacylated Asp-tRNA(Asn) or Glu-tRNA(Gln) in organisms which lack either or both of asparaginyl-tRNA or glutaminyl-tRNA synthetases. The reaction takes place in the presence of glutamine and ATP through an activated phospho-Asp-tRNA(Asn) or phospho-Glu-tRNA(Gln).</text>
</comment>
<dbReference type="NCBIfam" id="NF004012">
    <property type="entry name" value="PRK05477.1-2"/>
    <property type="match status" value="1"/>
</dbReference>
<dbReference type="InterPro" id="IPR014746">
    <property type="entry name" value="Gln_synth/guanido_kin_cat_dom"/>
</dbReference>
<dbReference type="EC" id="6.3.5.-" evidence="11"/>
<dbReference type="RefSeq" id="WP_117001468.1">
    <property type="nucleotide sequence ID" value="NZ_BMJS01000002.1"/>
</dbReference>
<evidence type="ECO:0000256" key="1">
    <source>
        <dbReference type="ARBA" id="ARBA00005306"/>
    </source>
</evidence>
<dbReference type="PANTHER" id="PTHR11659:SF0">
    <property type="entry name" value="GLUTAMYL-TRNA(GLN) AMIDOTRANSFERASE SUBUNIT B, MITOCHONDRIAL"/>
    <property type="match status" value="1"/>
</dbReference>
<dbReference type="GO" id="GO:0050567">
    <property type="term" value="F:glutaminyl-tRNA synthase (glutamine-hydrolyzing) activity"/>
    <property type="evidence" value="ECO:0007669"/>
    <property type="project" value="UniProtKB-UniRule"/>
</dbReference>
<dbReference type="GO" id="GO:0070681">
    <property type="term" value="P:glutaminyl-tRNAGln biosynthesis via transamidation"/>
    <property type="evidence" value="ECO:0007669"/>
    <property type="project" value="TreeGrafter"/>
</dbReference>
<evidence type="ECO:0000256" key="10">
    <source>
        <dbReference type="ARBA" id="ARBA00047913"/>
    </source>
</evidence>
<dbReference type="Proteomes" id="UP000636949">
    <property type="component" value="Unassembled WGS sequence"/>
</dbReference>
<dbReference type="InterPro" id="IPR017959">
    <property type="entry name" value="Asn/Gln-tRNA_amidoTrfase_suB/E"/>
</dbReference>
<evidence type="ECO:0000256" key="9">
    <source>
        <dbReference type="ARBA" id="ARBA00047380"/>
    </source>
</evidence>
<dbReference type="InterPro" id="IPR018027">
    <property type="entry name" value="Asn/Gln_amidotransferase"/>
</dbReference>
<accession>A0A8J3E803</accession>
<dbReference type="InterPro" id="IPR017958">
    <property type="entry name" value="Gln-tRNA_amidoTrfase_suB_CS"/>
</dbReference>
<name>A0A8J3E803_9GAMM</name>
<protein>
    <recommendedName>
        <fullName evidence="3 11">Aspartyl/glutamyl-tRNA(Asn/Gln) amidotransferase subunit B</fullName>
        <shortName evidence="11">Asp/Glu-ADT subunit B</shortName>
        <ecNumber evidence="11">6.3.5.-</ecNumber>
    </recommendedName>
</protein>
<evidence type="ECO:0000256" key="7">
    <source>
        <dbReference type="ARBA" id="ARBA00022917"/>
    </source>
</evidence>
<keyword evidence="7 11" id="KW-0648">Protein biosynthesis</keyword>
<evidence type="ECO:0000256" key="2">
    <source>
        <dbReference type="ARBA" id="ARBA00011123"/>
    </source>
</evidence>
<evidence type="ECO:0000256" key="3">
    <source>
        <dbReference type="ARBA" id="ARBA00016923"/>
    </source>
</evidence>
<keyword evidence="4 11" id="KW-0436">Ligase</keyword>
<gene>
    <name evidence="11 13" type="primary">gatB</name>
    <name evidence="13" type="ORF">GCM10010995_03690</name>
</gene>
<dbReference type="NCBIfam" id="TIGR00133">
    <property type="entry name" value="gatB"/>
    <property type="match status" value="1"/>
</dbReference>
<dbReference type="GO" id="GO:0006412">
    <property type="term" value="P:translation"/>
    <property type="evidence" value="ECO:0007669"/>
    <property type="project" value="UniProtKB-UniRule"/>
</dbReference>
<dbReference type="GO" id="GO:0005524">
    <property type="term" value="F:ATP binding"/>
    <property type="evidence" value="ECO:0007669"/>
    <property type="project" value="UniProtKB-KW"/>
</dbReference>
<evidence type="ECO:0000256" key="11">
    <source>
        <dbReference type="HAMAP-Rule" id="MF_00121"/>
    </source>
</evidence>
<dbReference type="NCBIfam" id="NF004014">
    <property type="entry name" value="PRK05477.1-4"/>
    <property type="match status" value="1"/>
</dbReference>
<dbReference type="OrthoDB" id="9804078at2"/>
<reference evidence="13" key="2">
    <citation type="submission" date="2020-09" db="EMBL/GenBank/DDBJ databases">
        <authorList>
            <person name="Sun Q."/>
            <person name="Zhou Y."/>
        </authorList>
    </citation>
    <scope>NUCLEOTIDE SEQUENCE</scope>
    <source>
        <strain evidence="13">CGMCC 1.15758</strain>
    </source>
</reference>
<comment type="similarity">
    <text evidence="1 11">Belongs to the GatB/GatE family. GatB subfamily.</text>
</comment>
<keyword evidence="6 11" id="KW-0067">ATP-binding</keyword>
<dbReference type="FunFam" id="1.10.10.410:FF:000001">
    <property type="entry name" value="Aspartyl/glutamyl-tRNA(Asn/Gln) amidotransferase subunit B"/>
    <property type="match status" value="1"/>
</dbReference>
<dbReference type="Pfam" id="PF02637">
    <property type="entry name" value="GatB_Yqey"/>
    <property type="match status" value="1"/>
</dbReference>
<keyword evidence="14" id="KW-1185">Reference proteome</keyword>
<evidence type="ECO:0000256" key="8">
    <source>
        <dbReference type="ARBA" id="ARBA00024799"/>
    </source>
</evidence>
<dbReference type="PROSITE" id="PS01234">
    <property type="entry name" value="GATB"/>
    <property type="match status" value="1"/>
</dbReference>
<dbReference type="PANTHER" id="PTHR11659">
    <property type="entry name" value="GLUTAMYL-TRNA GLN AMIDOTRANSFERASE SUBUNIT B MITOCHONDRIAL AND PROKARYOTIC PET112-RELATED"/>
    <property type="match status" value="1"/>
</dbReference>
<dbReference type="SMART" id="SM00845">
    <property type="entry name" value="GatB_Yqey"/>
    <property type="match status" value="1"/>
</dbReference>
<evidence type="ECO:0000313" key="13">
    <source>
        <dbReference type="EMBL" id="GGF89636.1"/>
    </source>
</evidence>
<reference evidence="13" key="1">
    <citation type="journal article" date="2014" name="Int. J. Syst. Evol. Microbiol.">
        <title>Complete genome sequence of Corynebacterium casei LMG S-19264T (=DSM 44701T), isolated from a smear-ripened cheese.</title>
        <authorList>
            <consortium name="US DOE Joint Genome Institute (JGI-PGF)"/>
            <person name="Walter F."/>
            <person name="Albersmeier A."/>
            <person name="Kalinowski J."/>
            <person name="Ruckert C."/>
        </authorList>
    </citation>
    <scope>NUCLEOTIDE SEQUENCE</scope>
    <source>
        <strain evidence="13">CGMCC 1.15758</strain>
    </source>
</reference>